<feature type="non-terminal residue" evidence="2">
    <location>
        <position position="379"/>
    </location>
</feature>
<name>A0A6A4HPH2_9AGAR</name>
<dbReference type="InterPro" id="IPR011010">
    <property type="entry name" value="DNA_brk_join_enz"/>
</dbReference>
<dbReference type="GO" id="GO:0015074">
    <property type="term" value="P:DNA integration"/>
    <property type="evidence" value="ECO:0007669"/>
    <property type="project" value="InterPro"/>
</dbReference>
<keyword evidence="1" id="KW-0233">DNA recombination</keyword>
<dbReference type="Proteomes" id="UP000799118">
    <property type="component" value="Unassembled WGS sequence"/>
</dbReference>
<evidence type="ECO:0000256" key="1">
    <source>
        <dbReference type="ARBA" id="ARBA00023172"/>
    </source>
</evidence>
<dbReference type="Gene3D" id="1.10.443.10">
    <property type="entry name" value="Intergrase catalytic core"/>
    <property type="match status" value="1"/>
</dbReference>
<accession>A0A6A4HPH2</accession>
<dbReference type="PANTHER" id="PTHR34605:SF4">
    <property type="entry name" value="DNA ADENINE METHYLTRANSFERASE"/>
    <property type="match status" value="1"/>
</dbReference>
<dbReference type="PANTHER" id="PTHR34605">
    <property type="entry name" value="PHAGE_INTEGRASE DOMAIN-CONTAINING PROTEIN"/>
    <property type="match status" value="1"/>
</dbReference>
<evidence type="ECO:0008006" key="4">
    <source>
        <dbReference type="Google" id="ProtNLM"/>
    </source>
</evidence>
<dbReference type="GO" id="GO:0006310">
    <property type="term" value="P:DNA recombination"/>
    <property type="evidence" value="ECO:0007669"/>
    <property type="project" value="UniProtKB-KW"/>
</dbReference>
<dbReference type="SUPFAM" id="SSF56349">
    <property type="entry name" value="DNA breaking-rejoining enzymes"/>
    <property type="match status" value="1"/>
</dbReference>
<gene>
    <name evidence="2" type="ORF">BT96DRAFT_1105041</name>
</gene>
<evidence type="ECO:0000313" key="3">
    <source>
        <dbReference type="Proteomes" id="UP000799118"/>
    </source>
</evidence>
<dbReference type="GO" id="GO:0003677">
    <property type="term" value="F:DNA binding"/>
    <property type="evidence" value="ECO:0007669"/>
    <property type="project" value="InterPro"/>
</dbReference>
<dbReference type="EMBL" id="ML769476">
    <property type="protein sequence ID" value="KAE9398924.1"/>
    <property type="molecule type" value="Genomic_DNA"/>
</dbReference>
<evidence type="ECO:0000313" key="2">
    <source>
        <dbReference type="EMBL" id="KAE9398924.1"/>
    </source>
</evidence>
<protein>
    <recommendedName>
        <fullName evidence="4">DNA breaking-rejoining enzyme</fullName>
    </recommendedName>
</protein>
<dbReference type="SUPFAM" id="SSF47823">
    <property type="entry name" value="lambda integrase-like, N-terminal domain"/>
    <property type="match status" value="1"/>
</dbReference>
<dbReference type="InterPro" id="IPR013762">
    <property type="entry name" value="Integrase-like_cat_sf"/>
</dbReference>
<organism evidence="2 3">
    <name type="scientific">Gymnopus androsaceus JB14</name>
    <dbReference type="NCBI Taxonomy" id="1447944"/>
    <lineage>
        <taxon>Eukaryota</taxon>
        <taxon>Fungi</taxon>
        <taxon>Dikarya</taxon>
        <taxon>Basidiomycota</taxon>
        <taxon>Agaricomycotina</taxon>
        <taxon>Agaricomycetes</taxon>
        <taxon>Agaricomycetidae</taxon>
        <taxon>Agaricales</taxon>
        <taxon>Marasmiineae</taxon>
        <taxon>Omphalotaceae</taxon>
        <taxon>Gymnopus</taxon>
    </lineage>
</organism>
<dbReference type="InterPro" id="IPR052925">
    <property type="entry name" value="Phage_Integrase-like_Recomb"/>
</dbReference>
<dbReference type="AlphaFoldDB" id="A0A6A4HPH2"/>
<sequence length="379" mass="42664">MKFPQAYSDPMSQRIVASFFGPPHIPSRRKLSANLEVSPRLQTLMYEGLLSSTVDDTRQAYGSGLLRFNQFCDMEGIPEASRMPASSTLLGAFVANYIGSGSGKMIRNWLNGLRLWYIYNDADWHGKEGWIPALTKSADKKGRVFKRAPRGPITVQHLRALLNSLDLSLPRDVAIWAAATTAFWGCRRLGEVLILSTAKFSIEHDTTRSTRISQSTVNGHRILSFHLAWTKTTGNLGAECLLTETFDDLCPVRAFGNHLRVNHSPTDTTPLFSYRLDNNSWSPLLKSHFLSFTSDIFKSQKLENVFGHSYRIGGSLKLLLDGVAPEIIMKLGGWTSLCFLIYWRRLEQVLPAAITRAWASRIKEFTIRNHLNSEVVELD</sequence>
<proteinExistence type="predicted"/>
<keyword evidence="3" id="KW-1185">Reference proteome</keyword>
<dbReference type="OrthoDB" id="3266428at2759"/>
<reference evidence="2" key="1">
    <citation type="journal article" date="2019" name="Environ. Microbiol.">
        <title>Fungal ecological strategies reflected in gene transcription - a case study of two litter decomposers.</title>
        <authorList>
            <person name="Barbi F."/>
            <person name="Kohler A."/>
            <person name="Barry K."/>
            <person name="Baskaran P."/>
            <person name="Daum C."/>
            <person name="Fauchery L."/>
            <person name="Ihrmark K."/>
            <person name="Kuo A."/>
            <person name="LaButti K."/>
            <person name="Lipzen A."/>
            <person name="Morin E."/>
            <person name="Grigoriev I.V."/>
            <person name="Henrissat B."/>
            <person name="Lindahl B."/>
            <person name="Martin F."/>
        </authorList>
    </citation>
    <scope>NUCLEOTIDE SEQUENCE</scope>
    <source>
        <strain evidence="2">JB14</strain>
    </source>
</reference>